<feature type="signal peptide" evidence="16">
    <location>
        <begin position="1"/>
        <end position="30"/>
    </location>
</feature>
<dbReference type="SUPFAM" id="SSF52058">
    <property type="entry name" value="L domain-like"/>
    <property type="match status" value="2"/>
</dbReference>
<dbReference type="FunFam" id="3.80.10.10:FF:000215">
    <property type="entry name" value="Receptor-like protein kinase HSL1"/>
    <property type="match status" value="1"/>
</dbReference>
<dbReference type="InterPro" id="IPR017441">
    <property type="entry name" value="Protein_kinase_ATP_BS"/>
</dbReference>
<evidence type="ECO:0000256" key="1">
    <source>
        <dbReference type="ARBA" id="ARBA00004370"/>
    </source>
</evidence>
<dbReference type="InterPro" id="IPR003591">
    <property type="entry name" value="Leu-rich_rpt_typical-subtyp"/>
</dbReference>
<evidence type="ECO:0000259" key="17">
    <source>
        <dbReference type="PROSITE" id="PS50011"/>
    </source>
</evidence>
<comment type="similarity">
    <text evidence="2">Belongs to the protein kinase superfamily. Ser/Thr protein kinase family.</text>
</comment>
<gene>
    <name evidence="18" type="primary">LOC115972405</name>
</gene>
<keyword evidence="10 14" id="KW-0067">ATP-binding</keyword>
<keyword evidence="4" id="KW-0808">Transferase</keyword>
<name>A0A7N2N5Z7_QUELO</name>
<dbReference type="FunFam" id="3.30.200.20:FF:000512">
    <property type="entry name" value="Receptor-like protein kinase HSL1"/>
    <property type="match status" value="1"/>
</dbReference>
<dbReference type="PROSITE" id="PS50011">
    <property type="entry name" value="PROTEIN_KINASE_DOM"/>
    <property type="match status" value="1"/>
</dbReference>
<dbReference type="Gene3D" id="3.30.200.20">
    <property type="entry name" value="Phosphorylase Kinase, domain 1"/>
    <property type="match status" value="1"/>
</dbReference>
<dbReference type="EMBL" id="LRBV02000012">
    <property type="status" value="NOT_ANNOTATED_CDS"/>
    <property type="molecule type" value="Genomic_DNA"/>
</dbReference>
<dbReference type="PRINTS" id="PR00019">
    <property type="entry name" value="LEURICHRPT"/>
</dbReference>
<dbReference type="SUPFAM" id="SSF56112">
    <property type="entry name" value="Protein kinase-like (PK-like)"/>
    <property type="match status" value="1"/>
</dbReference>
<dbReference type="SMART" id="SM00369">
    <property type="entry name" value="LRR_TYP"/>
    <property type="match status" value="7"/>
</dbReference>
<keyword evidence="3" id="KW-0433">Leucine-rich repeat</keyword>
<evidence type="ECO:0000256" key="15">
    <source>
        <dbReference type="SAM" id="Phobius"/>
    </source>
</evidence>
<dbReference type="GO" id="GO:0005524">
    <property type="term" value="F:ATP binding"/>
    <property type="evidence" value="ECO:0007669"/>
    <property type="project" value="UniProtKB-UniRule"/>
</dbReference>
<dbReference type="OMA" id="RDKNIMT"/>
<dbReference type="GO" id="GO:0004672">
    <property type="term" value="F:protein kinase activity"/>
    <property type="evidence" value="ECO:0007669"/>
    <property type="project" value="InterPro"/>
</dbReference>
<dbReference type="Pfam" id="PF08263">
    <property type="entry name" value="LRRNT_2"/>
    <property type="match status" value="1"/>
</dbReference>
<evidence type="ECO:0000256" key="11">
    <source>
        <dbReference type="ARBA" id="ARBA00022989"/>
    </source>
</evidence>
<dbReference type="Pfam" id="PF00560">
    <property type="entry name" value="LRR_1"/>
    <property type="match status" value="7"/>
</dbReference>
<evidence type="ECO:0000256" key="9">
    <source>
        <dbReference type="ARBA" id="ARBA00022777"/>
    </source>
</evidence>
<keyword evidence="9" id="KW-0418">Kinase</keyword>
<evidence type="ECO:0000256" key="4">
    <source>
        <dbReference type="ARBA" id="ARBA00022679"/>
    </source>
</evidence>
<evidence type="ECO:0000256" key="8">
    <source>
        <dbReference type="ARBA" id="ARBA00022741"/>
    </source>
</evidence>
<keyword evidence="13" id="KW-0325">Glycoprotein</keyword>
<dbReference type="Pfam" id="PF00069">
    <property type="entry name" value="Pkinase"/>
    <property type="match status" value="1"/>
</dbReference>
<evidence type="ECO:0000256" key="3">
    <source>
        <dbReference type="ARBA" id="ARBA00022614"/>
    </source>
</evidence>
<dbReference type="GO" id="GO:0016020">
    <property type="term" value="C:membrane"/>
    <property type="evidence" value="ECO:0007669"/>
    <property type="project" value="UniProtKB-SubCell"/>
</dbReference>
<feature type="domain" description="Protein kinase" evidence="17">
    <location>
        <begin position="695"/>
        <end position="986"/>
    </location>
</feature>
<evidence type="ECO:0000256" key="16">
    <source>
        <dbReference type="SAM" id="SignalP"/>
    </source>
</evidence>
<dbReference type="InParanoid" id="A0A7N2N5Z7"/>
<dbReference type="FunFam" id="1.10.510.10:FF:000714">
    <property type="entry name" value="Kinase family with leucine-rich repeat domain-containing protein"/>
    <property type="match status" value="1"/>
</dbReference>
<keyword evidence="8 14" id="KW-0547">Nucleotide-binding</keyword>
<dbReference type="GeneID" id="115972405"/>
<accession>A0A7N2N5Z7</accession>
<evidence type="ECO:0000256" key="6">
    <source>
        <dbReference type="ARBA" id="ARBA00022729"/>
    </source>
</evidence>
<feature type="chain" id="PRO_5029543706" description="Protein kinase domain-containing protein" evidence="16">
    <location>
        <begin position="31"/>
        <end position="1018"/>
    </location>
</feature>
<dbReference type="OrthoDB" id="676979at2759"/>
<dbReference type="InterPro" id="IPR013210">
    <property type="entry name" value="LRR_N_plant-typ"/>
</dbReference>
<evidence type="ECO:0000313" key="19">
    <source>
        <dbReference type="Proteomes" id="UP000594261"/>
    </source>
</evidence>
<dbReference type="FunCoup" id="A0A7N2N5Z7">
    <property type="interactions" value="253"/>
</dbReference>
<reference evidence="18 19" key="1">
    <citation type="journal article" date="2016" name="G3 (Bethesda)">
        <title>First Draft Assembly and Annotation of the Genome of a California Endemic Oak Quercus lobata Nee (Fagaceae).</title>
        <authorList>
            <person name="Sork V.L."/>
            <person name="Fitz-Gibbon S.T."/>
            <person name="Puiu D."/>
            <person name="Crepeau M."/>
            <person name="Gugger P.F."/>
            <person name="Sherman R."/>
            <person name="Stevens K."/>
            <person name="Langley C.H."/>
            <person name="Pellegrini M."/>
            <person name="Salzberg S.L."/>
        </authorList>
    </citation>
    <scope>NUCLEOTIDE SEQUENCE [LARGE SCALE GENOMIC DNA]</scope>
    <source>
        <strain evidence="18 19">cv. SW786</strain>
    </source>
</reference>
<dbReference type="GO" id="GO:0033612">
    <property type="term" value="F:receptor serine/threonine kinase binding"/>
    <property type="evidence" value="ECO:0007669"/>
    <property type="project" value="TreeGrafter"/>
</dbReference>
<dbReference type="PANTHER" id="PTHR48056:SF29">
    <property type="entry name" value="RECEPTOR-LIKE PROTEIN KINASE HSL1"/>
    <property type="match status" value="1"/>
</dbReference>
<dbReference type="KEGG" id="qlo:115972405"/>
<dbReference type="EnsemblPlants" id="QL12p040963:mrna">
    <property type="protein sequence ID" value="QL12p040963:mrna"/>
    <property type="gene ID" value="QL12p040963"/>
</dbReference>
<comment type="subcellular location">
    <subcellularLocation>
        <location evidence="1">Membrane</location>
    </subcellularLocation>
</comment>
<dbReference type="SMART" id="SM00220">
    <property type="entry name" value="S_TKc"/>
    <property type="match status" value="1"/>
</dbReference>
<dbReference type="PROSITE" id="PS00108">
    <property type="entry name" value="PROTEIN_KINASE_ST"/>
    <property type="match status" value="1"/>
</dbReference>
<dbReference type="InterPro" id="IPR001611">
    <property type="entry name" value="Leu-rich_rpt"/>
</dbReference>
<evidence type="ECO:0000256" key="10">
    <source>
        <dbReference type="ARBA" id="ARBA00022840"/>
    </source>
</evidence>
<dbReference type="PROSITE" id="PS51450">
    <property type="entry name" value="LRR"/>
    <property type="match status" value="1"/>
</dbReference>
<evidence type="ECO:0000256" key="12">
    <source>
        <dbReference type="ARBA" id="ARBA00023136"/>
    </source>
</evidence>
<keyword evidence="6 16" id="KW-0732">Signal</keyword>
<dbReference type="Pfam" id="PF13855">
    <property type="entry name" value="LRR_8"/>
    <property type="match status" value="1"/>
</dbReference>
<dbReference type="InterPro" id="IPR008271">
    <property type="entry name" value="Ser/Thr_kinase_AS"/>
</dbReference>
<dbReference type="FunFam" id="3.80.10.10:FF:000041">
    <property type="entry name" value="LRR receptor-like serine/threonine-protein kinase ERECTA"/>
    <property type="match status" value="1"/>
</dbReference>
<dbReference type="InterPro" id="IPR011009">
    <property type="entry name" value="Kinase-like_dom_sf"/>
</dbReference>
<keyword evidence="12 15" id="KW-0472">Membrane</keyword>
<keyword evidence="7" id="KW-0677">Repeat</keyword>
<dbReference type="Gramene" id="QL12p040963:mrna">
    <property type="protein sequence ID" value="QL12p040963:mrna"/>
    <property type="gene ID" value="QL12p040963"/>
</dbReference>
<feature type="binding site" evidence="14">
    <location>
        <position position="724"/>
    </location>
    <ligand>
        <name>ATP</name>
        <dbReference type="ChEBI" id="CHEBI:30616"/>
    </ligand>
</feature>
<dbReference type="RefSeq" id="XP_030948546.1">
    <property type="nucleotide sequence ID" value="XM_031092686.1"/>
</dbReference>
<organism evidence="18 19">
    <name type="scientific">Quercus lobata</name>
    <name type="common">Valley oak</name>
    <dbReference type="NCBI Taxonomy" id="97700"/>
    <lineage>
        <taxon>Eukaryota</taxon>
        <taxon>Viridiplantae</taxon>
        <taxon>Streptophyta</taxon>
        <taxon>Embryophyta</taxon>
        <taxon>Tracheophyta</taxon>
        <taxon>Spermatophyta</taxon>
        <taxon>Magnoliopsida</taxon>
        <taxon>eudicotyledons</taxon>
        <taxon>Gunneridae</taxon>
        <taxon>Pentapetalae</taxon>
        <taxon>rosids</taxon>
        <taxon>fabids</taxon>
        <taxon>Fagales</taxon>
        <taxon>Fagaceae</taxon>
        <taxon>Quercus</taxon>
    </lineage>
</organism>
<keyword evidence="19" id="KW-1185">Reference proteome</keyword>
<dbReference type="InterPro" id="IPR000719">
    <property type="entry name" value="Prot_kinase_dom"/>
</dbReference>
<dbReference type="PROSITE" id="PS00107">
    <property type="entry name" value="PROTEIN_KINASE_ATP"/>
    <property type="match status" value="1"/>
</dbReference>
<reference evidence="18" key="2">
    <citation type="submission" date="2021-01" db="UniProtKB">
        <authorList>
            <consortium name="EnsemblPlants"/>
        </authorList>
    </citation>
    <scope>IDENTIFICATION</scope>
</reference>
<evidence type="ECO:0000256" key="2">
    <source>
        <dbReference type="ARBA" id="ARBA00008684"/>
    </source>
</evidence>
<dbReference type="Proteomes" id="UP000594261">
    <property type="component" value="Chromosome 12"/>
</dbReference>
<feature type="transmembrane region" description="Helical" evidence="15">
    <location>
        <begin position="637"/>
        <end position="659"/>
    </location>
</feature>
<evidence type="ECO:0000256" key="7">
    <source>
        <dbReference type="ARBA" id="ARBA00022737"/>
    </source>
</evidence>
<keyword evidence="11 15" id="KW-1133">Transmembrane helix</keyword>
<keyword evidence="5 15" id="KW-0812">Transmembrane</keyword>
<dbReference type="Gene3D" id="3.80.10.10">
    <property type="entry name" value="Ribonuclease Inhibitor"/>
    <property type="match status" value="3"/>
</dbReference>
<dbReference type="InterPro" id="IPR032675">
    <property type="entry name" value="LRR_dom_sf"/>
</dbReference>
<dbReference type="AlphaFoldDB" id="A0A7N2N5Z7"/>
<evidence type="ECO:0000256" key="13">
    <source>
        <dbReference type="ARBA" id="ARBA00023180"/>
    </source>
</evidence>
<dbReference type="PANTHER" id="PTHR48056">
    <property type="entry name" value="LRR RECEPTOR-LIKE SERINE/THREONINE-PROTEIN KINASE-RELATED"/>
    <property type="match status" value="1"/>
</dbReference>
<protein>
    <recommendedName>
        <fullName evidence="17">Protein kinase domain-containing protein</fullName>
    </recommendedName>
</protein>
<evidence type="ECO:0000256" key="5">
    <source>
        <dbReference type="ARBA" id="ARBA00022692"/>
    </source>
</evidence>
<evidence type="ECO:0000313" key="18">
    <source>
        <dbReference type="EnsemblPlants" id="QL12p040963:mrna"/>
    </source>
</evidence>
<dbReference type="FunFam" id="3.80.10.10:FF:000824">
    <property type="entry name" value="Receptor-like protein kinase HSL1 isoform A"/>
    <property type="match status" value="1"/>
</dbReference>
<evidence type="ECO:0000256" key="14">
    <source>
        <dbReference type="PROSITE-ProRule" id="PRU10141"/>
    </source>
</evidence>
<proteinExistence type="inferred from homology"/>
<sequence>MTKLPLPFLEIPLPLLLILLLISIPFRVNSQSQNTEQAILLGLKQQWGDPPSIQSWNSSSSPCKWPEIECAEGSVTGIFLQNINITKKIPSTICDLKNLTFLDLSYNFIPGEFPKVLYNCSKLQYLDLSQNYFVGPIPEDIYRIQPLQYIDLGANNFSGNIPKGIGNMTELKTLKLYQNQFNGTWPKEIGNLANLEVLSMPYNDKFVPTALPEEFGRLRKLTFLWMRSSNLIGQIPDYFSNFSSLEHLDLAKNNLVGAIPSGLFLIKSLKFVFLFANRLSGEIPSSIEASTSLEKLDVSANNLNGSISEGVGKLRNLTVLLLFENQLTGEIPKSIGQLPLIDFQVFRNKLSGTLPPELGMHSKLEAFDVSENQLSGQLPEHLCDGGALQGLVAFSNNLSGEVPKWVGNCPNLRIVRLEGNNFSGEVPSGLWTLFNLSTLMLSDNLFSGGLPSKLASNLSRVEIRDNRFSGEIPVGISSWVQLVVFDARNNWLSGKIPAELTSLSHLDSLFLGGNQLSGELPSEIISWKLLTTLDLSRNKLSGQIPGVIGSLPHLNYLDLSHNQLSGEIPSEFGNLMLNSLNLSYNQLSGKIPDQLNNLAYENSFLNNSNLCVGSPILGLPSCYTKTRDSNNNKMPSIYLAMILVLVLVVLLVTVLLSLCKLSDYRRKKHQRNLAIWKLTSFQRLNFTDLNILSNLTENNIIGSGGSGKVYRIPTDHPGQFVAVKSICNNKTLDHKLEKEFLAEVEILGTIRHSNIVKLLCCISSENSKLLVYEYMENHSLDRWLHGKKRKSSTGMNSVHQMVLNWPRRLQIAIGTAQGLSYMHHDCSPPIIHRDVKSSNILLDSEFKASIADFGLAKMLEKQGESRTMSAVAGSFGYFAPEYAYITKVNEKIDVYSFGIVLLELVTGREPNDEDMNLAEWALRHSSEGKSITDALDDEIKELCYLEEMTMVFKLGLKCTSKLPANRPSMREILQILCWCSPPRAYTVKKKGSDFDVAPLLGSVSSNYKINREDVDSLV</sequence>
<dbReference type="Gene3D" id="1.10.510.10">
    <property type="entry name" value="Transferase(Phosphotransferase) domain 1"/>
    <property type="match status" value="1"/>
</dbReference>
<dbReference type="InterPro" id="IPR050647">
    <property type="entry name" value="Plant_LRR-RLKs"/>
</dbReference>